<dbReference type="KEGG" id="vg:80535529"/>
<evidence type="ECO:0000313" key="3">
    <source>
        <dbReference type="Proteomes" id="UP000678011"/>
    </source>
</evidence>
<dbReference type="Proteomes" id="UP000678011">
    <property type="component" value="Segment"/>
</dbReference>
<dbReference type="RefSeq" id="YP_010797575.1">
    <property type="nucleotide sequence ID" value="NC_076208.1"/>
</dbReference>
<protein>
    <submittedName>
        <fullName evidence="2">Alpha 1</fullName>
    </submittedName>
</protein>
<keyword evidence="1" id="KW-0472">Membrane</keyword>
<sequence>MSKFGLPSLEGIRSTLSEFGNKVVTEARSFQGNLISGVRYFGVICIVILVIFILIKLLPCITGLTNLISSCIKTRKQHSRGFKRTKPYTIEDAV</sequence>
<name>A0A2K9YNH8_9RHAB</name>
<accession>A0A2K9YNH8</accession>
<keyword evidence="3" id="KW-1185">Reference proteome</keyword>
<feature type="transmembrane region" description="Helical" evidence="1">
    <location>
        <begin position="40"/>
        <end position="68"/>
    </location>
</feature>
<organism evidence="2">
    <name type="scientific">New Kent County virus</name>
    <dbReference type="NCBI Taxonomy" id="2079603"/>
    <lineage>
        <taxon>Viruses</taxon>
        <taxon>Riboviria</taxon>
        <taxon>Orthornavirae</taxon>
        <taxon>Negarnaviricota</taxon>
        <taxon>Haploviricotina</taxon>
        <taxon>Monjiviricetes</taxon>
        <taxon>Mononegavirales</taxon>
        <taxon>Rhabdoviridae</taxon>
        <taxon>Alpharhabdovirinae</taxon>
        <taxon>Ephemerovirus</taxon>
        <taxon>Ephemerovirus kent</taxon>
    </lineage>
</organism>
<evidence type="ECO:0000256" key="1">
    <source>
        <dbReference type="SAM" id="Phobius"/>
    </source>
</evidence>
<evidence type="ECO:0000313" key="2">
    <source>
        <dbReference type="EMBL" id="AUW34401.1"/>
    </source>
</evidence>
<keyword evidence="1" id="KW-1133">Transmembrane helix</keyword>
<proteinExistence type="predicted"/>
<dbReference type="EMBL" id="MF615270">
    <property type="protein sequence ID" value="AUW34401.1"/>
    <property type="molecule type" value="Viral_cRNA"/>
</dbReference>
<reference evidence="2" key="1">
    <citation type="submission" date="2017-08" db="EMBL/GenBank/DDBJ databases">
        <title>Virome of ticks in the Northeast.</title>
        <authorList>
            <person name="Tokarz R."/>
            <person name="Tagliafierro T."/>
            <person name="Sameroff S."/>
            <person name="Lipkin W.I."/>
        </authorList>
    </citation>
    <scope>NUCLEOTIDE SEQUENCE</scope>
    <source>
        <strain evidence="2">RTS126</strain>
    </source>
</reference>
<dbReference type="GeneID" id="80535529"/>
<keyword evidence="1" id="KW-0812">Transmembrane</keyword>